<gene>
    <name evidence="1" type="ORF">MW046_05035</name>
</gene>
<evidence type="ECO:0000313" key="1">
    <source>
        <dbReference type="EMBL" id="UPM43811.1"/>
    </source>
</evidence>
<dbReference type="GeneID" id="71927388"/>
<accession>A0A8U0A3P0</accession>
<organism evidence="1 2">
    <name type="scientific">Halocatena salina</name>
    <dbReference type="NCBI Taxonomy" id="2934340"/>
    <lineage>
        <taxon>Archaea</taxon>
        <taxon>Methanobacteriati</taxon>
        <taxon>Methanobacteriota</taxon>
        <taxon>Stenosarchaea group</taxon>
        <taxon>Halobacteria</taxon>
        <taxon>Halobacteriales</taxon>
        <taxon>Natronomonadaceae</taxon>
        <taxon>Halocatena</taxon>
    </lineage>
</organism>
<protein>
    <submittedName>
        <fullName evidence="1">Uncharacterized protein</fullName>
    </submittedName>
</protein>
<dbReference type="Proteomes" id="UP000831768">
    <property type="component" value="Chromosome"/>
</dbReference>
<evidence type="ECO:0000313" key="2">
    <source>
        <dbReference type="Proteomes" id="UP000831768"/>
    </source>
</evidence>
<name>A0A8U0A3P0_9EURY</name>
<keyword evidence="2" id="KW-1185">Reference proteome</keyword>
<sequence length="92" mass="10557">MVFAGIATGGLERLADRVTAYDGGYDDVYDRHDRLTDAIAKREQTTQRLLTDLTEIEAAYTSSYFEHTKRLWNRDVSGSLYERDGHGKRRGR</sequence>
<dbReference type="RefSeq" id="WP_247994470.1">
    <property type="nucleotide sequence ID" value="NZ_CP096019.1"/>
</dbReference>
<dbReference type="AlphaFoldDB" id="A0A8U0A3P0"/>
<dbReference type="KEGG" id="haad:MW046_05035"/>
<proteinExistence type="predicted"/>
<dbReference type="EMBL" id="CP096019">
    <property type="protein sequence ID" value="UPM43811.1"/>
    <property type="molecule type" value="Genomic_DNA"/>
</dbReference>
<reference evidence="1" key="1">
    <citation type="submission" date="2022-04" db="EMBL/GenBank/DDBJ databases">
        <title>Halocatena sp. nov., isolated from a salt lake.</title>
        <authorList>
            <person name="Cui H.-L."/>
        </authorList>
    </citation>
    <scope>NUCLEOTIDE SEQUENCE</scope>
    <source>
        <strain evidence="1">AD-1</strain>
    </source>
</reference>